<organism evidence="3 4">
    <name type="scientific">Bifidobacterium pullorum subsp. gallinarum</name>
    <dbReference type="NCBI Taxonomy" id="78344"/>
    <lineage>
        <taxon>Bacteria</taxon>
        <taxon>Bacillati</taxon>
        <taxon>Actinomycetota</taxon>
        <taxon>Actinomycetes</taxon>
        <taxon>Bifidobacteriales</taxon>
        <taxon>Bifidobacteriaceae</taxon>
        <taxon>Bifidobacterium</taxon>
    </lineage>
</organism>
<dbReference type="KEGG" id="bgx:ESN35_02575"/>
<dbReference type="Proteomes" id="UP000293589">
    <property type="component" value="Chromosome"/>
</dbReference>
<gene>
    <name evidence="2" type="ORF">ESN35_02030</name>
    <name evidence="3" type="ORF">ESN35_02575</name>
</gene>
<dbReference type="Pfam" id="PF00665">
    <property type="entry name" value="rve"/>
    <property type="match status" value="1"/>
</dbReference>
<dbReference type="EMBL" id="CP035464">
    <property type="protein sequence ID" value="QAY32352.1"/>
    <property type="molecule type" value="Genomic_DNA"/>
</dbReference>
<dbReference type="GO" id="GO:0015074">
    <property type="term" value="P:DNA integration"/>
    <property type="evidence" value="ECO:0007669"/>
    <property type="project" value="InterPro"/>
</dbReference>
<evidence type="ECO:0000313" key="3">
    <source>
        <dbReference type="EMBL" id="QAY32438.1"/>
    </source>
</evidence>
<dbReference type="AlphaFoldDB" id="A0A4P6DXA9"/>
<sequence>MEDRIGMATKHQITLRFRDEYAKASKKDKGVILDRMCETLGIGRSTARRRLAAASREGSAERRRAERPCRYSDRSRQLLREVWMLMDMPCGKYLKAMLPQWLPVLRACGELDDYGGDVFDELMAMSAATVDRYLRPVRDAARPRGLASTRPAGELLRNSITIRKASDELDGLPGDVEADTVAHCGPSLRGEFCRTLTVVDFATGWTENASARNNAYRNLSLAEAVIEERLPFRIRSYDSDNGSEFINADFIAHLQAIDVEQTRSRPYRKNDQATVESRNNHVVRRHAFYYRYEPPELDLLNELWELVSIKMNLFTPSKKPIGRSCTRDGRPRRVYDRPATPWERLKRLDERDRADGGAGFILPGRRERIETILSGTNPAELVRRVHAIQDQLEDMALPRTRRLEKRLGPDMAYLDRTLARITGVRPEDHNNDTPADTD</sequence>
<reference evidence="3 4" key="1">
    <citation type="submission" date="2019-01" db="EMBL/GenBank/DDBJ databases">
        <title>Complete genome sequence of Bifidobacterium gallinarum CACC 514.</title>
        <authorList>
            <person name="Jung M."/>
        </authorList>
    </citation>
    <scope>NUCLEOTIDE SEQUENCE [LARGE SCALE GENOMIC DNA]</scope>
    <source>
        <strain evidence="3 4">CACC 514</strain>
    </source>
</reference>
<protein>
    <submittedName>
        <fullName evidence="3">Transposase</fullName>
    </submittedName>
</protein>
<proteinExistence type="predicted"/>
<evidence type="ECO:0000259" key="1">
    <source>
        <dbReference type="PROSITE" id="PS50994"/>
    </source>
</evidence>
<dbReference type="PROSITE" id="PS50994">
    <property type="entry name" value="INTEGRASE"/>
    <property type="match status" value="1"/>
</dbReference>
<feature type="domain" description="Integrase catalytic" evidence="1">
    <location>
        <begin position="169"/>
        <end position="339"/>
    </location>
</feature>
<evidence type="ECO:0000313" key="4">
    <source>
        <dbReference type="Proteomes" id="UP000293589"/>
    </source>
</evidence>
<dbReference type="InterPro" id="IPR001584">
    <property type="entry name" value="Integrase_cat-core"/>
</dbReference>
<name>A0A4P6DXA9_9BIFI</name>
<dbReference type="KEGG" id="bgx:ESN35_02030"/>
<dbReference type="InterPro" id="IPR036397">
    <property type="entry name" value="RNaseH_sf"/>
</dbReference>
<accession>A0A4P6DXA9</accession>
<dbReference type="InterPro" id="IPR012337">
    <property type="entry name" value="RNaseH-like_sf"/>
</dbReference>
<dbReference type="EMBL" id="CP035464">
    <property type="protein sequence ID" value="QAY32438.1"/>
    <property type="molecule type" value="Genomic_DNA"/>
</dbReference>
<dbReference type="Gene3D" id="3.30.420.10">
    <property type="entry name" value="Ribonuclease H-like superfamily/Ribonuclease H"/>
    <property type="match status" value="1"/>
</dbReference>
<evidence type="ECO:0000313" key="2">
    <source>
        <dbReference type="EMBL" id="QAY32352.1"/>
    </source>
</evidence>
<dbReference type="GO" id="GO:0003676">
    <property type="term" value="F:nucleic acid binding"/>
    <property type="evidence" value="ECO:0007669"/>
    <property type="project" value="InterPro"/>
</dbReference>
<dbReference type="SUPFAM" id="SSF53098">
    <property type="entry name" value="Ribonuclease H-like"/>
    <property type="match status" value="1"/>
</dbReference>